<dbReference type="InterPro" id="IPR039426">
    <property type="entry name" value="TonB-dep_rcpt-like"/>
</dbReference>
<keyword evidence="10 11" id="KW-0998">Cell outer membrane</keyword>
<organism evidence="16 17">
    <name type="scientific">Erythrobacter litoralis</name>
    <dbReference type="NCBI Taxonomy" id="39960"/>
    <lineage>
        <taxon>Bacteria</taxon>
        <taxon>Pseudomonadati</taxon>
        <taxon>Pseudomonadota</taxon>
        <taxon>Alphaproteobacteria</taxon>
        <taxon>Sphingomonadales</taxon>
        <taxon>Erythrobacteraceae</taxon>
        <taxon>Erythrobacter/Porphyrobacter group</taxon>
        <taxon>Erythrobacter</taxon>
    </lineage>
</organism>
<dbReference type="AlphaFoldDB" id="A0A074N0J8"/>
<keyword evidence="7" id="KW-0406">Ion transport</keyword>
<evidence type="ECO:0000259" key="15">
    <source>
        <dbReference type="Pfam" id="PF07715"/>
    </source>
</evidence>
<dbReference type="GO" id="GO:0006826">
    <property type="term" value="P:iron ion transport"/>
    <property type="evidence" value="ECO:0007669"/>
    <property type="project" value="UniProtKB-KW"/>
</dbReference>
<evidence type="ECO:0000256" key="9">
    <source>
        <dbReference type="ARBA" id="ARBA00023136"/>
    </source>
</evidence>
<evidence type="ECO:0000313" key="17">
    <source>
        <dbReference type="Proteomes" id="UP000027866"/>
    </source>
</evidence>
<evidence type="ECO:0000256" key="12">
    <source>
        <dbReference type="RuleBase" id="RU003357"/>
    </source>
</evidence>
<keyword evidence="9 11" id="KW-0472">Membrane</keyword>
<evidence type="ECO:0000256" key="6">
    <source>
        <dbReference type="ARBA" id="ARBA00023004"/>
    </source>
</evidence>
<keyword evidence="3 11" id="KW-1134">Transmembrane beta strand</keyword>
<dbReference type="Pfam" id="PF07715">
    <property type="entry name" value="Plug"/>
    <property type="match status" value="1"/>
</dbReference>
<keyword evidence="5 11" id="KW-0812">Transmembrane</keyword>
<keyword evidence="17" id="KW-1185">Reference proteome</keyword>
<gene>
    <name evidence="16" type="ORF">EH32_05170</name>
</gene>
<dbReference type="GO" id="GO:0009279">
    <property type="term" value="C:cell outer membrane"/>
    <property type="evidence" value="ECO:0007669"/>
    <property type="project" value="UniProtKB-SubCell"/>
</dbReference>
<dbReference type="PANTHER" id="PTHR32552:SF81">
    <property type="entry name" value="TONB-DEPENDENT OUTER MEMBRANE RECEPTOR"/>
    <property type="match status" value="1"/>
</dbReference>
<sequence>MTLRNGFKTVGLRAFGMATVSMIALSGVAAHAQDAEMADDAQERGEPATNLPRGNQIIVTARTFEEDLQDVPIAVSALTGDALTQRAADDLGDIADNIVGFAFEEFTGLLAQPTIRGQTNLRVTSPVSNVATYLDGIYIQRNYLIDQGLLDLERVEVIKGPQSALYGRNSFAGVINLVSRTPDLDEITGYVRAGIGTDEYYEASGTINIPIVPGKVAVLAHAAYQEFDGTIPNSHPLADAEGCITCGNLGGFERETYQVTLLADLSEAFSFQASYFHTERFQEHVANVSFGTAGLDPYNYNNCSPVGGQNRLYCGELPSTPNFATGAQSSPILGAVPDPRPEGFLIDPRAFGLRGPTDVISARVDFSPADPLTLTYQFGYTFGNVDGRGSTSRDPLQPVVFGPVNLGALFDSSGTGSEFESFSHDMRVTYESDGIYGFVGVNYSTTSDIESNVTENYPIGTLDTPGEENIFFPIGAGLPFPNFFLGRRTFLERDEDILSFYGFLEVQATDRLNLTFEGRYTIEDRATIDRFTREPGDPTIQALNPPRDDITEKFFTPRFTASYEMTPDNLLYASAARGVKAGGSNGLGVPFEPQQQYQRETNWTYEIGSKNYFPEIGLTLNAALFYTDWNDLQTTEVRRLADGSIPTTFFVLSTVTGNVGSVTVKGAEVEGIWEVNDNITLDFGASYNDATYDDGVISQRFGLAGTCDGTVCPTGEVPIGGNQVERTPAFDAYAGLGYRGEFGEDNSFYLRVDGSYQTKQYVDEANLAWVPDRFLMNLQAGVTLGNINVRAVVQNLLDERYVSNSLFLIGTGGLGSTSYVPIFGLDRTARITVGYEF</sequence>
<dbReference type="KEGG" id="elq:Ga0102493_113025"/>
<comment type="subcellular location">
    <subcellularLocation>
        <location evidence="1 11">Cell outer membrane</location>
        <topology evidence="1 11">Multi-pass membrane protein</topology>
    </subcellularLocation>
</comment>
<evidence type="ECO:0000256" key="2">
    <source>
        <dbReference type="ARBA" id="ARBA00022448"/>
    </source>
</evidence>
<accession>A0A074N0J8</accession>
<comment type="caution">
    <text evidence="16">The sequence shown here is derived from an EMBL/GenBank/DDBJ whole genome shotgun (WGS) entry which is preliminary data.</text>
</comment>
<evidence type="ECO:0000256" key="8">
    <source>
        <dbReference type="ARBA" id="ARBA00023077"/>
    </source>
</evidence>
<dbReference type="InterPro" id="IPR012910">
    <property type="entry name" value="Plug_dom"/>
</dbReference>
<keyword evidence="13" id="KW-0732">Signal</keyword>
<keyword evidence="8 12" id="KW-0798">TonB box</keyword>
<evidence type="ECO:0000256" key="7">
    <source>
        <dbReference type="ARBA" id="ARBA00023065"/>
    </source>
</evidence>
<dbReference type="InterPro" id="IPR036942">
    <property type="entry name" value="Beta-barrel_TonB_sf"/>
</dbReference>
<dbReference type="PATRIC" id="fig|39960.10.peg.2118"/>
<feature type="domain" description="TonB-dependent receptor-like beta-barrel" evidence="14">
    <location>
        <begin position="355"/>
        <end position="796"/>
    </location>
</feature>
<evidence type="ECO:0000256" key="1">
    <source>
        <dbReference type="ARBA" id="ARBA00004571"/>
    </source>
</evidence>
<feature type="domain" description="TonB-dependent receptor plug" evidence="15">
    <location>
        <begin position="68"/>
        <end position="174"/>
    </location>
</feature>
<dbReference type="PANTHER" id="PTHR32552">
    <property type="entry name" value="FERRICHROME IRON RECEPTOR-RELATED"/>
    <property type="match status" value="1"/>
</dbReference>
<evidence type="ECO:0000256" key="11">
    <source>
        <dbReference type="PROSITE-ProRule" id="PRU01360"/>
    </source>
</evidence>
<name>A0A074N0J8_9SPHN</name>
<keyword evidence="6" id="KW-0408">Iron</keyword>
<evidence type="ECO:0000259" key="14">
    <source>
        <dbReference type="Pfam" id="PF00593"/>
    </source>
</evidence>
<keyword evidence="2 11" id="KW-0813">Transport</keyword>
<evidence type="ECO:0008006" key="18">
    <source>
        <dbReference type="Google" id="ProtNLM"/>
    </source>
</evidence>
<evidence type="ECO:0000256" key="4">
    <source>
        <dbReference type="ARBA" id="ARBA00022496"/>
    </source>
</evidence>
<dbReference type="EMBL" id="JMIX01000003">
    <property type="protein sequence ID" value="KEO98505.1"/>
    <property type="molecule type" value="Genomic_DNA"/>
</dbReference>
<evidence type="ECO:0000313" key="16">
    <source>
        <dbReference type="EMBL" id="KEO98505.1"/>
    </source>
</evidence>
<dbReference type="Gene3D" id="2.40.170.20">
    <property type="entry name" value="TonB-dependent receptor, beta-barrel domain"/>
    <property type="match status" value="2"/>
</dbReference>
<feature type="chain" id="PRO_5001697574" description="TonB-dependent receptor" evidence="13">
    <location>
        <begin position="33"/>
        <end position="837"/>
    </location>
</feature>
<evidence type="ECO:0000256" key="3">
    <source>
        <dbReference type="ARBA" id="ARBA00022452"/>
    </source>
</evidence>
<dbReference type="PROSITE" id="PS52016">
    <property type="entry name" value="TONB_DEPENDENT_REC_3"/>
    <property type="match status" value="1"/>
</dbReference>
<comment type="similarity">
    <text evidence="11 12">Belongs to the TonB-dependent receptor family.</text>
</comment>
<protein>
    <recommendedName>
        <fullName evidence="18">TonB-dependent receptor</fullName>
    </recommendedName>
</protein>
<evidence type="ECO:0000256" key="5">
    <source>
        <dbReference type="ARBA" id="ARBA00022692"/>
    </source>
</evidence>
<evidence type="ECO:0000256" key="13">
    <source>
        <dbReference type="SAM" id="SignalP"/>
    </source>
</evidence>
<dbReference type="RefSeq" id="WP_069297507.1">
    <property type="nucleotide sequence ID" value="NZ_CP017057.1"/>
</dbReference>
<dbReference type="SUPFAM" id="SSF56935">
    <property type="entry name" value="Porins"/>
    <property type="match status" value="1"/>
</dbReference>
<dbReference type="OrthoDB" id="9760494at2"/>
<dbReference type="Proteomes" id="UP000027866">
    <property type="component" value="Unassembled WGS sequence"/>
</dbReference>
<evidence type="ECO:0000256" key="10">
    <source>
        <dbReference type="ARBA" id="ARBA00023237"/>
    </source>
</evidence>
<dbReference type="Pfam" id="PF00593">
    <property type="entry name" value="TonB_dep_Rec_b-barrel"/>
    <property type="match status" value="1"/>
</dbReference>
<keyword evidence="4" id="KW-0410">Iron transport</keyword>
<reference evidence="16 17" key="1">
    <citation type="submission" date="2014-04" db="EMBL/GenBank/DDBJ databases">
        <title>A comprehensive comparison of genomes of Erythrobacter spp. Strains.</title>
        <authorList>
            <person name="Zheng Q."/>
        </authorList>
    </citation>
    <scope>NUCLEOTIDE SEQUENCE [LARGE SCALE GENOMIC DNA]</scope>
    <source>
        <strain evidence="16 17">DSM 8509</strain>
    </source>
</reference>
<dbReference type="InterPro" id="IPR000531">
    <property type="entry name" value="Beta-barrel_TonB"/>
</dbReference>
<feature type="signal peptide" evidence="13">
    <location>
        <begin position="1"/>
        <end position="32"/>
    </location>
</feature>
<proteinExistence type="inferred from homology"/>